<evidence type="ECO:0000256" key="2">
    <source>
        <dbReference type="ARBA" id="ARBA00022692"/>
    </source>
</evidence>
<dbReference type="InterPro" id="IPR036640">
    <property type="entry name" value="ABC1_TM_sf"/>
</dbReference>
<feature type="transmembrane region" description="Helical" evidence="7">
    <location>
        <begin position="277"/>
        <end position="302"/>
    </location>
</feature>
<proteinExistence type="predicted"/>
<dbReference type="InterPro" id="IPR011527">
    <property type="entry name" value="ABC1_TM_dom"/>
</dbReference>
<dbReference type="CDD" id="cd18548">
    <property type="entry name" value="ABC_6TM_Tm287_like"/>
    <property type="match status" value="1"/>
</dbReference>
<dbReference type="PANTHER" id="PTHR43394">
    <property type="entry name" value="ATP-DEPENDENT PERMEASE MDL1, MITOCHONDRIAL"/>
    <property type="match status" value="1"/>
</dbReference>
<evidence type="ECO:0000313" key="11">
    <source>
        <dbReference type="Proteomes" id="UP001500325"/>
    </source>
</evidence>
<evidence type="ECO:0000256" key="5">
    <source>
        <dbReference type="ARBA" id="ARBA00022989"/>
    </source>
</evidence>
<feature type="transmembrane region" description="Helical" evidence="7">
    <location>
        <begin position="58"/>
        <end position="82"/>
    </location>
</feature>
<keyword evidence="5 7" id="KW-1133">Transmembrane helix</keyword>
<keyword evidence="2 7" id="KW-0812">Transmembrane</keyword>
<dbReference type="PROSITE" id="PS00211">
    <property type="entry name" value="ABC_TRANSPORTER_1"/>
    <property type="match status" value="1"/>
</dbReference>
<sequence length="587" mass="62931">MCRRMLLRLLRRYLRPYRGPLTLVVVLQLVGTMAALYLPSLNADIIDRGIARGDTGYILGTGGWMLVVSLVQVVCSVTAVWYGSRTAMGFGRDVRAAVFHRVGEFSVREVNRFGAPSLITRSTNDVQQVQMLVLLSCTMLVAAPIMCVGGVVMALQEDVGLSWLVAVSVPVLALSIGAVVVRMVPKFRLLQERIDAVNRVLREQITGIRVVRAFVREPHERARFDVTNREVTEVATAAGRLQALIFPIVMLVLNVSSVAVLWFGAIRIDAGEMQIGALTAFLAYLLQILMAVMMATFMAMMVPRAAVCAERIGEVLGTESSVSPPGEPVLPAAVEGVLEFRGATFRYPGADAPVLRGISFTARPGETTAVIGSTGAGKTTLLSLVPRLFDVTEGAVLVDGVDVRELDPEDLWRRIGLVPQKPYLFSGTVASNLRYGDPAATEAQLWEALRIAQAEEFVRAMGGAGPEDTGLDSPISQGGTNVSGGQRQRLAIARALVKRPPIYLFDDSFSALDLATDARLRAALAPVTAAATVVVVAQRVSTVAGADRIVVLEDGVVVGIGRHEELLAGCPTYAEIVESQLGVEEAA</sequence>
<evidence type="ECO:0000256" key="6">
    <source>
        <dbReference type="ARBA" id="ARBA00023136"/>
    </source>
</evidence>
<evidence type="ECO:0000256" key="3">
    <source>
        <dbReference type="ARBA" id="ARBA00022741"/>
    </source>
</evidence>
<protein>
    <submittedName>
        <fullName evidence="10">ABC transporter ATP-binding protein</fullName>
    </submittedName>
</protein>
<evidence type="ECO:0000313" key="10">
    <source>
        <dbReference type="EMBL" id="GAA4699182.1"/>
    </source>
</evidence>
<dbReference type="GO" id="GO:0005524">
    <property type="term" value="F:ATP binding"/>
    <property type="evidence" value="ECO:0007669"/>
    <property type="project" value="UniProtKB-KW"/>
</dbReference>
<evidence type="ECO:0000259" key="9">
    <source>
        <dbReference type="PROSITE" id="PS50929"/>
    </source>
</evidence>
<dbReference type="PROSITE" id="PS50893">
    <property type="entry name" value="ABC_TRANSPORTER_2"/>
    <property type="match status" value="1"/>
</dbReference>
<organism evidence="10 11">
    <name type="scientific">Pseudonocardia yuanmonensis</name>
    <dbReference type="NCBI Taxonomy" id="1095914"/>
    <lineage>
        <taxon>Bacteria</taxon>
        <taxon>Bacillati</taxon>
        <taxon>Actinomycetota</taxon>
        <taxon>Actinomycetes</taxon>
        <taxon>Pseudonocardiales</taxon>
        <taxon>Pseudonocardiaceae</taxon>
        <taxon>Pseudonocardia</taxon>
    </lineage>
</organism>
<evidence type="ECO:0000256" key="4">
    <source>
        <dbReference type="ARBA" id="ARBA00022840"/>
    </source>
</evidence>
<evidence type="ECO:0000259" key="8">
    <source>
        <dbReference type="PROSITE" id="PS50893"/>
    </source>
</evidence>
<keyword evidence="11" id="KW-1185">Reference proteome</keyword>
<feature type="domain" description="ABC transporter" evidence="8">
    <location>
        <begin position="338"/>
        <end position="579"/>
    </location>
</feature>
<dbReference type="InterPro" id="IPR003439">
    <property type="entry name" value="ABC_transporter-like_ATP-bd"/>
</dbReference>
<dbReference type="Proteomes" id="UP001500325">
    <property type="component" value="Unassembled WGS sequence"/>
</dbReference>
<keyword evidence="4 10" id="KW-0067">ATP-binding</keyword>
<dbReference type="InterPro" id="IPR039421">
    <property type="entry name" value="Type_1_exporter"/>
</dbReference>
<dbReference type="EMBL" id="BAABIC010000014">
    <property type="protein sequence ID" value="GAA4699182.1"/>
    <property type="molecule type" value="Genomic_DNA"/>
</dbReference>
<dbReference type="SUPFAM" id="SSF90123">
    <property type="entry name" value="ABC transporter transmembrane region"/>
    <property type="match status" value="1"/>
</dbReference>
<feature type="transmembrane region" description="Helical" evidence="7">
    <location>
        <begin position="21"/>
        <end position="38"/>
    </location>
</feature>
<name>A0ABP8X5Q8_9PSEU</name>
<accession>A0ABP8X5Q8</accession>
<reference evidence="11" key="1">
    <citation type="journal article" date="2019" name="Int. J. Syst. Evol. Microbiol.">
        <title>The Global Catalogue of Microorganisms (GCM) 10K type strain sequencing project: providing services to taxonomists for standard genome sequencing and annotation.</title>
        <authorList>
            <consortium name="The Broad Institute Genomics Platform"/>
            <consortium name="The Broad Institute Genome Sequencing Center for Infectious Disease"/>
            <person name="Wu L."/>
            <person name="Ma J."/>
        </authorList>
    </citation>
    <scope>NUCLEOTIDE SEQUENCE [LARGE SCALE GENOMIC DNA]</scope>
    <source>
        <strain evidence="11">JCM 18055</strain>
    </source>
</reference>
<dbReference type="InterPro" id="IPR003593">
    <property type="entry name" value="AAA+_ATPase"/>
</dbReference>
<evidence type="ECO:0000256" key="1">
    <source>
        <dbReference type="ARBA" id="ARBA00004651"/>
    </source>
</evidence>
<evidence type="ECO:0000256" key="7">
    <source>
        <dbReference type="SAM" id="Phobius"/>
    </source>
</evidence>
<dbReference type="Pfam" id="PF00664">
    <property type="entry name" value="ABC_membrane"/>
    <property type="match status" value="1"/>
</dbReference>
<keyword evidence="3" id="KW-0547">Nucleotide-binding</keyword>
<dbReference type="SMART" id="SM00382">
    <property type="entry name" value="AAA"/>
    <property type="match status" value="1"/>
</dbReference>
<keyword evidence="6 7" id="KW-0472">Membrane</keyword>
<dbReference type="SUPFAM" id="SSF52540">
    <property type="entry name" value="P-loop containing nucleoside triphosphate hydrolases"/>
    <property type="match status" value="1"/>
</dbReference>
<feature type="transmembrane region" description="Helical" evidence="7">
    <location>
        <begin position="244"/>
        <end position="265"/>
    </location>
</feature>
<dbReference type="Gene3D" id="1.20.1560.10">
    <property type="entry name" value="ABC transporter type 1, transmembrane domain"/>
    <property type="match status" value="1"/>
</dbReference>
<feature type="transmembrane region" description="Helical" evidence="7">
    <location>
        <begin position="161"/>
        <end position="184"/>
    </location>
</feature>
<comment type="subcellular location">
    <subcellularLocation>
        <location evidence="1">Cell membrane</location>
        <topology evidence="1">Multi-pass membrane protein</topology>
    </subcellularLocation>
</comment>
<dbReference type="InterPro" id="IPR017871">
    <property type="entry name" value="ABC_transporter-like_CS"/>
</dbReference>
<dbReference type="Pfam" id="PF00005">
    <property type="entry name" value="ABC_tran"/>
    <property type="match status" value="1"/>
</dbReference>
<feature type="domain" description="ABC transmembrane type-1" evidence="9">
    <location>
        <begin position="23"/>
        <end position="304"/>
    </location>
</feature>
<dbReference type="PANTHER" id="PTHR43394:SF1">
    <property type="entry name" value="ATP-BINDING CASSETTE SUB-FAMILY B MEMBER 10, MITOCHONDRIAL"/>
    <property type="match status" value="1"/>
</dbReference>
<dbReference type="InterPro" id="IPR027417">
    <property type="entry name" value="P-loop_NTPase"/>
</dbReference>
<gene>
    <name evidence="10" type="ORF">GCM10023215_42090</name>
</gene>
<dbReference type="PROSITE" id="PS50929">
    <property type="entry name" value="ABC_TM1F"/>
    <property type="match status" value="1"/>
</dbReference>
<feature type="transmembrane region" description="Helical" evidence="7">
    <location>
        <begin position="131"/>
        <end position="155"/>
    </location>
</feature>
<dbReference type="Gene3D" id="3.40.50.300">
    <property type="entry name" value="P-loop containing nucleotide triphosphate hydrolases"/>
    <property type="match status" value="1"/>
</dbReference>
<comment type="caution">
    <text evidence="10">The sequence shown here is derived from an EMBL/GenBank/DDBJ whole genome shotgun (WGS) entry which is preliminary data.</text>
</comment>